<dbReference type="InterPro" id="IPR035979">
    <property type="entry name" value="RBD_domain_sf"/>
</dbReference>
<gene>
    <name evidence="5" type="ORF">PGQ11_003723</name>
</gene>
<feature type="domain" description="RRM" evidence="4">
    <location>
        <begin position="96"/>
        <end position="173"/>
    </location>
</feature>
<feature type="region of interest" description="Disordered" evidence="3">
    <location>
        <begin position="191"/>
        <end position="325"/>
    </location>
</feature>
<feature type="compositionally biased region" description="Basic and acidic residues" evidence="3">
    <location>
        <begin position="238"/>
        <end position="273"/>
    </location>
</feature>
<dbReference type="SMART" id="SM01218">
    <property type="entry name" value="FoP_duplication"/>
    <property type="match status" value="1"/>
</dbReference>
<dbReference type="EMBL" id="JAPCWZ010000003">
    <property type="protein sequence ID" value="KAK8873209.1"/>
    <property type="molecule type" value="Genomic_DNA"/>
</dbReference>
<dbReference type="Proteomes" id="UP001390339">
    <property type="component" value="Unassembled WGS sequence"/>
</dbReference>
<protein>
    <submittedName>
        <fullName evidence="5">THO complex subunit 4A like protein</fullName>
    </submittedName>
</protein>
<comment type="caution">
    <text evidence="5">The sequence shown here is derived from an EMBL/GenBank/DDBJ whole genome shotgun (WGS) entry which is preliminary data.</text>
</comment>
<sequence>MDRSLDEIVADSQHKKRGPRPRRGGNGGGRDRDNGRLRERDSYPRDGVRKSTRDDSRQMDSEWVHDKFEDAGSYGGRPRGSRNRSPGPSSSDNRGTKVRVDNLHYELTQEDLEGLFGKIGDVIKVELLYDRAGRSEGTAYVTYNRSDDARDAIREFDGANAKGQPIRLSIMTQASRRNPFDSAYMPGRSLADRITVPSGRSRSLSPNRYSNRDRDVDRYVPGGRSGGRSRSPMRRNRRGGDGRGGGDRGRRPGARREAREKEDRAGPGDERKGRQGRPKKTAEELDAEMADYFGPGGEHEHATSAPAEIAPANDAPALDDIDMIE</sequence>
<dbReference type="InterPro" id="IPR003954">
    <property type="entry name" value="RRM_euk-type"/>
</dbReference>
<dbReference type="SMART" id="SM00360">
    <property type="entry name" value="RRM"/>
    <property type="match status" value="1"/>
</dbReference>
<proteinExistence type="predicted"/>
<dbReference type="PANTHER" id="PTHR19965:SF82">
    <property type="entry name" value="THO COMPLEX SUBUNIT 4"/>
    <property type="match status" value="1"/>
</dbReference>
<organism evidence="5 6">
    <name type="scientific">Apiospora arundinis</name>
    <dbReference type="NCBI Taxonomy" id="335852"/>
    <lineage>
        <taxon>Eukaryota</taxon>
        <taxon>Fungi</taxon>
        <taxon>Dikarya</taxon>
        <taxon>Ascomycota</taxon>
        <taxon>Pezizomycotina</taxon>
        <taxon>Sordariomycetes</taxon>
        <taxon>Xylariomycetidae</taxon>
        <taxon>Amphisphaeriales</taxon>
        <taxon>Apiosporaceae</taxon>
        <taxon>Apiospora</taxon>
    </lineage>
</organism>
<dbReference type="InterPro" id="IPR051229">
    <property type="entry name" value="ALYREF_mRNA_export"/>
</dbReference>
<evidence type="ECO:0000259" key="4">
    <source>
        <dbReference type="PROSITE" id="PS50102"/>
    </source>
</evidence>
<evidence type="ECO:0000256" key="2">
    <source>
        <dbReference type="PROSITE-ProRule" id="PRU00176"/>
    </source>
</evidence>
<keyword evidence="1 2" id="KW-0694">RNA-binding</keyword>
<evidence type="ECO:0000256" key="1">
    <source>
        <dbReference type="ARBA" id="ARBA00022884"/>
    </source>
</evidence>
<feature type="compositionally biased region" description="Low complexity" evidence="3">
    <location>
        <begin position="83"/>
        <end position="93"/>
    </location>
</feature>
<feature type="compositionally biased region" description="Basic residues" evidence="3">
    <location>
        <begin position="14"/>
        <end position="23"/>
    </location>
</feature>
<dbReference type="SMART" id="SM00361">
    <property type="entry name" value="RRM_1"/>
    <property type="match status" value="1"/>
</dbReference>
<feature type="compositionally biased region" description="Basic and acidic residues" evidence="3">
    <location>
        <begin position="29"/>
        <end position="70"/>
    </location>
</feature>
<dbReference type="SUPFAM" id="SSF54928">
    <property type="entry name" value="RNA-binding domain, RBD"/>
    <property type="match status" value="1"/>
</dbReference>
<reference evidence="5 6" key="1">
    <citation type="journal article" date="2024" name="IMA Fungus">
        <title>Apiospora arundinis, a panoply of carbohydrate-active enzymes and secondary metabolites.</title>
        <authorList>
            <person name="Sorensen T."/>
            <person name="Petersen C."/>
            <person name="Muurmann A.T."/>
            <person name="Christiansen J.V."/>
            <person name="Brundto M.L."/>
            <person name="Overgaard C.K."/>
            <person name="Boysen A.T."/>
            <person name="Wollenberg R.D."/>
            <person name="Larsen T.O."/>
            <person name="Sorensen J.L."/>
            <person name="Nielsen K.L."/>
            <person name="Sondergaard T.E."/>
        </authorList>
    </citation>
    <scope>NUCLEOTIDE SEQUENCE [LARGE SCALE GENOMIC DNA]</scope>
    <source>
        <strain evidence="5 6">AAU 773</strain>
    </source>
</reference>
<dbReference type="Pfam" id="PF00076">
    <property type="entry name" value="RRM_1"/>
    <property type="match status" value="1"/>
</dbReference>
<accession>A0ABR2J6A1</accession>
<dbReference type="PROSITE" id="PS50102">
    <property type="entry name" value="RRM"/>
    <property type="match status" value="1"/>
</dbReference>
<evidence type="ECO:0000256" key="3">
    <source>
        <dbReference type="SAM" id="MobiDB-lite"/>
    </source>
</evidence>
<feature type="region of interest" description="Disordered" evidence="3">
    <location>
        <begin position="1"/>
        <end position="98"/>
    </location>
</feature>
<feature type="compositionally biased region" description="Polar residues" evidence="3">
    <location>
        <begin position="198"/>
        <end position="209"/>
    </location>
</feature>
<dbReference type="InterPro" id="IPR025715">
    <property type="entry name" value="FoP_C"/>
</dbReference>
<dbReference type="Gene3D" id="3.30.70.330">
    <property type="match status" value="1"/>
</dbReference>
<name>A0ABR2J6A1_9PEZI</name>
<keyword evidence="6" id="KW-1185">Reference proteome</keyword>
<evidence type="ECO:0000313" key="5">
    <source>
        <dbReference type="EMBL" id="KAK8873209.1"/>
    </source>
</evidence>
<dbReference type="CDD" id="cd12418">
    <property type="entry name" value="RRM_Aly_REF_like"/>
    <property type="match status" value="1"/>
</dbReference>
<dbReference type="InterPro" id="IPR012677">
    <property type="entry name" value="Nucleotide-bd_a/b_plait_sf"/>
</dbReference>
<dbReference type="PANTHER" id="PTHR19965">
    <property type="entry name" value="RNA AND EXPORT FACTOR BINDING PROTEIN"/>
    <property type="match status" value="1"/>
</dbReference>
<evidence type="ECO:0000313" key="6">
    <source>
        <dbReference type="Proteomes" id="UP001390339"/>
    </source>
</evidence>
<dbReference type="InterPro" id="IPR000504">
    <property type="entry name" value="RRM_dom"/>
</dbReference>